<dbReference type="OrthoDB" id="1728113at2759"/>
<evidence type="ECO:0000256" key="2">
    <source>
        <dbReference type="SAM" id="Phobius"/>
    </source>
</evidence>
<name>A0A2P5A8J9_PARAD</name>
<keyword evidence="2" id="KW-0472">Membrane</keyword>
<feature type="transmembrane region" description="Helical" evidence="2">
    <location>
        <begin position="13"/>
        <end position="32"/>
    </location>
</feature>
<dbReference type="Proteomes" id="UP000237105">
    <property type="component" value="Unassembled WGS sequence"/>
</dbReference>
<keyword evidence="4" id="KW-1185">Reference proteome</keyword>
<dbReference type="EMBL" id="JXTB01000776">
    <property type="protein sequence ID" value="PON32853.1"/>
    <property type="molecule type" value="Genomic_DNA"/>
</dbReference>
<evidence type="ECO:0000256" key="1">
    <source>
        <dbReference type="SAM" id="Coils"/>
    </source>
</evidence>
<comment type="caution">
    <text evidence="3">The sequence shown here is derived from an EMBL/GenBank/DDBJ whole genome shotgun (WGS) entry which is preliminary data.</text>
</comment>
<proteinExistence type="predicted"/>
<feature type="coiled-coil region" evidence="1">
    <location>
        <begin position="80"/>
        <end position="136"/>
    </location>
</feature>
<dbReference type="AlphaFoldDB" id="A0A2P5A8J9"/>
<keyword evidence="1" id="KW-0175">Coiled coil</keyword>
<organism evidence="3 4">
    <name type="scientific">Parasponia andersonii</name>
    <name type="common">Sponia andersonii</name>
    <dbReference type="NCBI Taxonomy" id="3476"/>
    <lineage>
        <taxon>Eukaryota</taxon>
        <taxon>Viridiplantae</taxon>
        <taxon>Streptophyta</taxon>
        <taxon>Embryophyta</taxon>
        <taxon>Tracheophyta</taxon>
        <taxon>Spermatophyta</taxon>
        <taxon>Magnoliopsida</taxon>
        <taxon>eudicotyledons</taxon>
        <taxon>Gunneridae</taxon>
        <taxon>Pentapetalae</taxon>
        <taxon>rosids</taxon>
        <taxon>fabids</taxon>
        <taxon>Rosales</taxon>
        <taxon>Cannabaceae</taxon>
        <taxon>Parasponia</taxon>
    </lineage>
</organism>
<gene>
    <name evidence="3" type="ORF">PanWU01x14_357610</name>
</gene>
<keyword evidence="2" id="KW-0812">Transmembrane</keyword>
<evidence type="ECO:0000313" key="4">
    <source>
        <dbReference type="Proteomes" id="UP000237105"/>
    </source>
</evidence>
<evidence type="ECO:0000313" key="3">
    <source>
        <dbReference type="EMBL" id="PON32853.1"/>
    </source>
</evidence>
<sequence>MKVSTLYSCLKSCLVWCFPIKIFLMHVTIYLTRQGAKKLRGQQETIDSFEGYSEQHISRLKGQLQLENDEQLKRISETIASRLREATARLEEQLAEEKAARVELQKYAKQAQKRSNEELSKLRVHLEKAQEELRRKGNCAIL</sequence>
<keyword evidence="2" id="KW-1133">Transmembrane helix</keyword>
<dbReference type="STRING" id="3476.A0A2P5A8J9"/>
<accession>A0A2P5A8J9</accession>
<reference evidence="4" key="1">
    <citation type="submission" date="2016-06" db="EMBL/GenBank/DDBJ databases">
        <title>Parallel loss of symbiosis genes in relatives of nitrogen-fixing non-legume Parasponia.</title>
        <authorList>
            <person name="Van Velzen R."/>
            <person name="Holmer R."/>
            <person name="Bu F."/>
            <person name="Rutten L."/>
            <person name="Van Zeijl A."/>
            <person name="Liu W."/>
            <person name="Santuari L."/>
            <person name="Cao Q."/>
            <person name="Sharma T."/>
            <person name="Shen D."/>
            <person name="Roswanjaya Y."/>
            <person name="Wardhani T."/>
            <person name="Kalhor M.S."/>
            <person name="Jansen J."/>
            <person name="Van den Hoogen J."/>
            <person name="Gungor B."/>
            <person name="Hartog M."/>
            <person name="Hontelez J."/>
            <person name="Verver J."/>
            <person name="Yang W.-C."/>
            <person name="Schijlen E."/>
            <person name="Repin R."/>
            <person name="Schilthuizen M."/>
            <person name="Schranz E."/>
            <person name="Heidstra R."/>
            <person name="Miyata K."/>
            <person name="Fedorova E."/>
            <person name="Kohlen W."/>
            <person name="Bisseling T."/>
            <person name="Smit S."/>
            <person name="Geurts R."/>
        </authorList>
    </citation>
    <scope>NUCLEOTIDE SEQUENCE [LARGE SCALE GENOMIC DNA]</scope>
    <source>
        <strain evidence="4">cv. WU1-14</strain>
    </source>
</reference>
<protein>
    <submittedName>
        <fullName evidence="3">Uncharacterized protein</fullName>
    </submittedName>
</protein>